<name>A0AAV5UAT5_9BILA</name>
<feature type="non-terminal residue" evidence="2">
    <location>
        <position position="163"/>
    </location>
</feature>
<evidence type="ECO:0000256" key="1">
    <source>
        <dbReference type="SAM" id="MobiDB-lite"/>
    </source>
</evidence>
<dbReference type="Proteomes" id="UP001432027">
    <property type="component" value="Unassembled WGS sequence"/>
</dbReference>
<dbReference type="AlphaFoldDB" id="A0AAV5UAT5"/>
<keyword evidence="3" id="KW-1185">Reference proteome</keyword>
<evidence type="ECO:0000313" key="3">
    <source>
        <dbReference type="Proteomes" id="UP001432027"/>
    </source>
</evidence>
<feature type="compositionally biased region" description="Acidic residues" evidence="1">
    <location>
        <begin position="107"/>
        <end position="127"/>
    </location>
</feature>
<protein>
    <submittedName>
        <fullName evidence="2">Uncharacterized protein</fullName>
    </submittedName>
</protein>
<feature type="region of interest" description="Disordered" evidence="1">
    <location>
        <begin position="97"/>
        <end position="163"/>
    </location>
</feature>
<evidence type="ECO:0000313" key="2">
    <source>
        <dbReference type="EMBL" id="GMT03768.1"/>
    </source>
</evidence>
<proteinExistence type="predicted"/>
<gene>
    <name evidence="2" type="ORF">PENTCL1PPCAC_25942</name>
</gene>
<sequence>AALSSSLKDAPKYANFRGKQFNLWYTAHSATFASMHPTLKYIDRRQHVRKNEFSNLETVEDNFWREKTRKVAGGEVIDHGCDYPSCPLVHLEKTRSKVAAPVVDRPEGEDADDDVVYEGNEETEPDEAGVSSSDDAAVEDAPTNSDHPVEMNDASFRQESLSF</sequence>
<dbReference type="EMBL" id="BTSX01000006">
    <property type="protein sequence ID" value="GMT03768.1"/>
    <property type="molecule type" value="Genomic_DNA"/>
</dbReference>
<organism evidence="2 3">
    <name type="scientific">Pristionchus entomophagus</name>
    <dbReference type="NCBI Taxonomy" id="358040"/>
    <lineage>
        <taxon>Eukaryota</taxon>
        <taxon>Metazoa</taxon>
        <taxon>Ecdysozoa</taxon>
        <taxon>Nematoda</taxon>
        <taxon>Chromadorea</taxon>
        <taxon>Rhabditida</taxon>
        <taxon>Rhabditina</taxon>
        <taxon>Diplogasteromorpha</taxon>
        <taxon>Diplogasteroidea</taxon>
        <taxon>Neodiplogasteridae</taxon>
        <taxon>Pristionchus</taxon>
    </lineage>
</organism>
<accession>A0AAV5UAT5</accession>
<comment type="caution">
    <text evidence="2">The sequence shown here is derived from an EMBL/GenBank/DDBJ whole genome shotgun (WGS) entry which is preliminary data.</text>
</comment>
<reference evidence="2" key="1">
    <citation type="submission" date="2023-10" db="EMBL/GenBank/DDBJ databases">
        <title>Genome assembly of Pristionchus species.</title>
        <authorList>
            <person name="Yoshida K."/>
            <person name="Sommer R.J."/>
        </authorList>
    </citation>
    <scope>NUCLEOTIDE SEQUENCE</scope>
    <source>
        <strain evidence="2">RS0144</strain>
    </source>
</reference>
<feature type="non-terminal residue" evidence="2">
    <location>
        <position position="1"/>
    </location>
</feature>